<dbReference type="GO" id="GO:0006357">
    <property type="term" value="P:regulation of transcription by RNA polymerase II"/>
    <property type="evidence" value="ECO:0007669"/>
    <property type="project" value="TreeGrafter"/>
</dbReference>
<feature type="region of interest" description="Disordered" evidence="2">
    <location>
        <begin position="196"/>
        <end position="245"/>
    </location>
</feature>
<protein>
    <recommendedName>
        <fullName evidence="5">G protein pathway suppressor 2</fullName>
    </recommendedName>
</protein>
<accession>A0A2K5MBN0</accession>
<dbReference type="GO" id="GO:0003712">
    <property type="term" value="F:transcription coregulator activity"/>
    <property type="evidence" value="ECO:0007669"/>
    <property type="project" value="TreeGrafter"/>
</dbReference>
<dbReference type="InterPro" id="IPR026094">
    <property type="entry name" value="GPS2"/>
</dbReference>
<dbReference type="STRING" id="9531.ENSCATP00000022611"/>
<dbReference type="OMA" id="TPEDGQF"/>
<feature type="coiled-coil region" evidence="1">
    <location>
        <begin position="69"/>
        <end position="119"/>
    </location>
</feature>
<reference evidence="3" key="2">
    <citation type="submission" date="2025-09" db="UniProtKB">
        <authorList>
            <consortium name="Ensembl"/>
        </authorList>
    </citation>
    <scope>IDENTIFICATION</scope>
</reference>
<evidence type="ECO:0000313" key="3">
    <source>
        <dbReference type="Ensembl" id="ENSCATP00000022611.1"/>
    </source>
</evidence>
<dbReference type="PANTHER" id="PTHR22654">
    <property type="entry name" value="G PROTEIN PATHWAY SUPPRESSOR 2"/>
    <property type="match status" value="1"/>
</dbReference>
<dbReference type="GeneTree" id="ENSGT00390000004049"/>
<proteinExistence type="predicted"/>
<keyword evidence="1" id="KW-0175">Coiled coil</keyword>
<organism evidence="3 4">
    <name type="scientific">Cercocebus atys</name>
    <name type="common">Sooty mangabey</name>
    <name type="synonym">Cercocebus torquatus atys</name>
    <dbReference type="NCBI Taxonomy" id="9531"/>
    <lineage>
        <taxon>Eukaryota</taxon>
        <taxon>Metazoa</taxon>
        <taxon>Chordata</taxon>
        <taxon>Craniata</taxon>
        <taxon>Vertebrata</taxon>
        <taxon>Euteleostomi</taxon>
        <taxon>Mammalia</taxon>
        <taxon>Eutheria</taxon>
        <taxon>Euarchontoglires</taxon>
        <taxon>Primates</taxon>
        <taxon>Haplorrhini</taxon>
        <taxon>Catarrhini</taxon>
        <taxon>Cercopithecidae</taxon>
        <taxon>Cercopithecinae</taxon>
        <taxon>Cercocebus</taxon>
    </lineage>
</organism>
<dbReference type="Pfam" id="PF15991">
    <property type="entry name" value="G_path_suppress"/>
    <property type="match status" value="1"/>
</dbReference>
<evidence type="ECO:0000313" key="4">
    <source>
        <dbReference type="Proteomes" id="UP000233060"/>
    </source>
</evidence>
<dbReference type="GO" id="GO:0005667">
    <property type="term" value="C:transcription regulator complex"/>
    <property type="evidence" value="ECO:0007669"/>
    <property type="project" value="TreeGrafter"/>
</dbReference>
<feature type="region of interest" description="Disordered" evidence="2">
    <location>
        <begin position="1"/>
        <end position="60"/>
    </location>
</feature>
<keyword evidence="4" id="KW-1185">Reference proteome</keyword>
<dbReference type="Ensembl" id="ENSCATT00000046822.1">
    <property type="protein sequence ID" value="ENSCATP00000022611.1"/>
    <property type="gene ID" value="ENSCATG00000034924.1"/>
</dbReference>
<evidence type="ECO:0000256" key="1">
    <source>
        <dbReference type="SAM" id="Coils"/>
    </source>
</evidence>
<name>A0A2K5MBN0_CERAT</name>
<dbReference type="PANTHER" id="PTHR22654:SF2">
    <property type="entry name" value="G PROTEIN PATHWAY SUPPRESSOR 2"/>
    <property type="match status" value="1"/>
</dbReference>
<sequence>MIPGCYNSTVGLRKDLAQPPDVTQGPGRDGDTEKAPRRWSLSKVRTEPGAQGPSAQGSTIPALLERHKLSNAMARHIVMERECKRQEEEESLEETKEQILKLQEKLLALQEEKHQLFLQLKKVLHEEEKRRRKEQSDLTTLSSTAYQQSLTVHTGTLLLSMQGSPGGHNRPGILMAADMLTTRYYVGPAVAFAGTPEDGQFQGSPHGAYGTAQPPPHYGPTQPAYSPSRQLRAPSSFPAPQPQPQPQPCVLHGHFQPTQTGFLRPGGQTGFSDSSSLRPMNPQAPHPAPGLLAFLQLAVQMQPAGKSGFAATSQPGPWLLFLQHSQNLRFYHK</sequence>
<dbReference type="Proteomes" id="UP000233060">
    <property type="component" value="Unassembled WGS sequence"/>
</dbReference>
<dbReference type="AlphaFoldDB" id="A0A2K5MBN0"/>
<evidence type="ECO:0008006" key="5">
    <source>
        <dbReference type="Google" id="ProtNLM"/>
    </source>
</evidence>
<feature type="compositionally biased region" description="Polar residues" evidence="2">
    <location>
        <begin position="1"/>
        <end position="10"/>
    </location>
</feature>
<evidence type="ECO:0000256" key="2">
    <source>
        <dbReference type="SAM" id="MobiDB-lite"/>
    </source>
</evidence>
<reference evidence="3" key="1">
    <citation type="submission" date="2025-08" db="UniProtKB">
        <authorList>
            <consortium name="Ensembl"/>
        </authorList>
    </citation>
    <scope>IDENTIFICATION</scope>
</reference>